<keyword evidence="5" id="KW-0184">Conjugation</keyword>
<reference evidence="9 10" key="1">
    <citation type="submission" date="2018-12" db="EMBL/GenBank/DDBJ databases">
        <authorList>
            <consortium name="Pathogen Informatics"/>
        </authorList>
    </citation>
    <scope>NUCLEOTIDE SEQUENCE [LARGE SCALE GENOMIC DNA]</scope>
    <source>
        <strain evidence="9 10">NCTC11214</strain>
    </source>
</reference>
<dbReference type="Pfam" id="PF05261">
    <property type="entry name" value="Tra_M"/>
    <property type="match status" value="1"/>
</dbReference>
<gene>
    <name evidence="9" type="primary">traM</name>
    <name evidence="9" type="ORF">NCTC11214_00078</name>
</gene>
<accession>A0A447KJV5</accession>
<dbReference type="Proteomes" id="UP000281391">
    <property type="component" value="Chromosome"/>
</dbReference>
<dbReference type="InterPro" id="IPR007925">
    <property type="entry name" value="TRelaxosome_TraM"/>
</dbReference>
<evidence type="ECO:0000256" key="3">
    <source>
        <dbReference type="ARBA" id="ARBA00020534"/>
    </source>
</evidence>
<dbReference type="InterPro" id="IPR042073">
    <property type="entry name" value="TraM_DNA-bd"/>
</dbReference>
<evidence type="ECO:0000256" key="1">
    <source>
        <dbReference type="ARBA" id="ARBA00004496"/>
    </source>
</evidence>
<comment type="similarity">
    <text evidence="2">Belongs to the relaxosome TraM family.</text>
</comment>
<dbReference type="AlphaFoldDB" id="A0A447KJV5"/>
<keyword evidence="7" id="KW-0238">DNA-binding</keyword>
<dbReference type="SUPFAM" id="SSF47729">
    <property type="entry name" value="IHF-like DNA-binding proteins"/>
    <property type="match status" value="1"/>
</dbReference>
<evidence type="ECO:0000256" key="7">
    <source>
        <dbReference type="ARBA" id="ARBA00023125"/>
    </source>
</evidence>
<dbReference type="SUPFAM" id="SSF140581">
    <property type="entry name" value="TraM-like"/>
    <property type="match status" value="1"/>
</dbReference>
<dbReference type="GO" id="GO:0003677">
    <property type="term" value="F:DNA binding"/>
    <property type="evidence" value="ECO:0007669"/>
    <property type="project" value="UniProtKB-KW"/>
</dbReference>
<dbReference type="Gene3D" id="1.10.287.2320">
    <property type="match status" value="1"/>
</dbReference>
<protein>
    <recommendedName>
        <fullName evidence="3">Relaxosome protein TraM</fullName>
    </recommendedName>
</protein>
<organism evidence="9 10">
    <name type="scientific">Serratia odorifera</name>
    <dbReference type="NCBI Taxonomy" id="618"/>
    <lineage>
        <taxon>Bacteria</taxon>
        <taxon>Pseudomonadati</taxon>
        <taxon>Pseudomonadota</taxon>
        <taxon>Gammaproteobacteria</taxon>
        <taxon>Enterobacterales</taxon>
        <taxon>Yersiniaceae</taxon>
        <taxon>Serratia</taxon>
    </lineage>
</organism>
<keyword evidence="6" id="KW-0805">Transcription regulation</keyword>
<name>A0A447KJV5_SEROD</name>
<keyword evidence="4" id="KW-0963">Cytoplasm</keyword>
<evidence type="ECO:0000256" key="2">
    <source>
        <dbReference type="ARBA" id="ARBA00008859"/>
    </source>
</evidence>
<dbReference type="EMBL" id="LR134117">
    <property type="protein sequence ID" value="VDZ51192.1"/>
    <property type="molecule type" value="Genomic_DNA"/>
</dbReference>
<evidence type="ECO:0000256" key="5">
    <source>
        <dbReference type="ARBA" id="ARBA00022971"/>
    </source>
</evidence>
<dbReference type="RefSeq" id="WP_004966238.1">
    <property type="nucleotide sequence ID" value="NZ_LR134117.1"/>
</dbReference>
<dbReference type="InterPro" id="IPR010992">
    <property type="entry name" value="IHF-like_DNA-bd_dom_sf"/>
</dbReference>
<evidence type="ECO:0000256" key="6">
    <source>
        <dbReference type="ARBA" id="ARBA00023015"/>
    </source>
</evidence>
<proteinExistence type="inferred from homology"/>
<dbReference type="Gene3D" id="1.10.10.450">
    <property type="entry name" value="TraM protein, DNA-binding"/>
    <property type="match status" value="1"/>
</dbReference>
<evidence type="ECO:0000313" key="10">
    <source>
        <dbReference type="Proteomes" id="UP000281391"/>
    </source>
</evidence>
<dbReference type="CDD" id="cd14804">
    <property type="entry name" value="Tra_M"/>
    <property type="match status" value="1"/>
</dbReference>
<sequence length="132" mass="14906">MARIQAYVSKEAVEKIHVIVEQRRQEGAAETEVSTSSVISMLLELGLRVYEAQMERKDDPFNQTEFNKVILENVLKTQLAMARVLGASTLAPYVADKPKLNNYQQIISEIKESVNDELGRFFIGIDSDNNSE</sequence>
<dbReference type="GO" id="GO:0005737">
    <property type="term" value="C:cytoplasm"/>
    <property type="evidence" value="ECO:0007669"/>
    <property type="project" value="UniProtKB-SubCell"/>
</dbReference>
<evidence type="ECO:0000313" key="9">
    <source>
        <dbReference type="EMBL" id="VDZ51192.1"/>
    </source>
</evidence>
<keyword evidence="8" id="KW-0804">Transcription</keyword>
<comment type="subcellular location">
    <subcellularLocation>
        <location evidence="1">Cytoplasm</location>
    </subcellularLocation>
</comment>
<dbReference type="NCBIfam" id="NF010267">
    <property type="entry name" value="PRK13713.1"/>
    <property type="match status" value="1"/>
</dbReference>
<evidence type="ECO:0000256" key="8">
    <source>
        <dbReference type="ARBA" id="ARBA00023163"/>
    </source>
</evidence>
<dbReference type="KEGG" id="sof:NCTC11214_00078"/>
<evidence type="ECO:0000256" key="4">
    <source>
        <dbReference type="ARBA" id="ARBA00022490"/>
    </source>
</evidence>